<comment type="similarity">
    <text evidence="1">Belongs to the glycosyltransferase 2 family.</text>
</comment>
<evidence type="ECO:0000259" key="5">
    <source>
        <dbReference type="Pfam" id="PF13632"/>
    </source>
</evidence>
<feature type="region of interest" description="Disordered" evidence="4">
    <location>
        <begin position="266"/>
        <end position="294"/>
    </location>
</feature>
<comment type="caution">
    <text evidence="6">The sequence shown here is derived from an EMBL/GenBank/DDBJ whole genome shotgun (WGS) entry which is preliminary data.</text>
</comment>
<keyword evidence="7" id="KW-1185">Reference proteome</keyword>
<evidence type="ECO:0000313" key="7">
    <source>
        <dbReference type="Proteomes" id="UP000552954"/>
    </source>
</evidence>
<evidence type="ECO:0000313" key="6">
    <source>
        <dbReference type="EMBL" id="NNU44861.1"/>
    </source>
</evidence>
<sequence>MALVPIIIPFFKEHEKLEKCLAAIAAQSHGECETFVRDNSDDNILFTAAVNEGLAKYCYRPDVQYVIVLNQDAYMDPDCVQKLVAFMDSHPECGIACPFQYAETTTGRKVTWGGSLAAFPGGVHRKSDLATDREPFETFWANGAAMMIRSQVVRECGQFDRNMRFICSDSDFSFTARARGWKVFAVPQALVHHALGGSGKAGGEELQLVKARDVVYFGEKWLSGGLYRRMAHEGASLGPISVRSLLRTYRQHIGLLERKLGVPAAGEAQRDPRLPSWMVETSMPPQARRPGSFS</sequence>
<accession>A0A849KK38</accession>
<proteinExistence type="inferred from homology"/>
<dbReference type="SUPFAM" id="SSF53448">
    <property type="entry name" value="Nucleotide-diphospho-sugar transferases"/>
    <property type="match status" value="1"/>
</dbReference>
<dbReference type="EMBL" id="JABFCS010000001">
    <property type="protein sequence ID" value="NNU44861.1"/>
    <property type="molecule type" value="Genomic_DNA"/>
</dbReference>
<keyword evidence="2" id="KW-0328">Glycosyltransferase</keyword>
<keyword evidence="3 6" id="KW-0808">Transferase</keyword>
<dbReference type="PANTHER" id="PTHR43179:SF12">
    <property type="entry name" value="GALACTOFURANOSYLTRANSFERASE GLFT2"/>
    <property type="match status" value="1"/>
</dbReference>
<dbReference type="Gene3D" id="3.90.550.10">
    <property type="entry name" value="Spore Coat Polysaccharide Biosynthesis Protein SpsA, Chain A"/>
    <property type="match status" value="1"/>
</dbReference>
<dbReference type="InterPro" id="IPR029044">
    <property type="entry name" value="Nucleotide-diphossugar_trans"/>
</dbReference>
<evidence type="ECO:0000256" key="3">
    <source>
        <dbReference type="ARBA" id="ARBA00022679"/>
    </source>
</evidence>
<name>A0A849KK38_9BURK</name>
<protein>
    <submittedName>
        <fullName evidence="6">Glycosyltransferase family 2 protein</fullName>
    </submittedName>
</protein>
<organism evidence="6 7">
    <name type="scientific">Ramlibacter montanisoli</name>
    <dbReference type="NCBI Taxonomy" id="2732512"/>
    <lineage>
        <taxon>Bacteria</taxon>
        <taxon>Pseudomonadati</taxon>
        <taxon>Pseudomonadota</taxon>
        <taxon>Betaproteobacteria</taxon>
        <taxon>Burkholderiales</taxon>
        <taxon>Comamonadaceae</taxon>
        <taxon>Ramlibacter</taxon>
    </lineage>
</organism>
<evidence type="ECO:0000256" key="1">
    <source>
        <dbReference type="ARBA" id="ARBA00006739"/>
    </source>
</evidence>
<evidence type="ECO:0000256" key="4">
    <source>
        <dbReference type="SAM" id="MobiDB-lite"/>
    </source>
</evidence>
<dbReference type="RefSeq" id="WP_171562109.1">
    <property type="nucleotide sequence ID" value="NZ_JABFCS010000001.1"/>
</dbReference>
<dbReference type="AlphaFoldDB" id="A0A849KK38"/>
<evidence type="ECO:0000256" key="2">
    <source>
        <dbReference type="ARBA" id="ARBA00022676"/>
    </source>
</evidence>
<reference evidence="6 7" key="1">
    <citation type="submission" date="2020-05" db="EMBL/GenBank/DDBJ databases">
        <authorList>
            <person name="Khan S.A."/>
            <person name="Jeon C.O."/>
            <person name="Chun B.H."/>
        </authorList>
    </citation>
    <scope>NUCLEOTIDE SEQUENCE [LARGE SCALE GENOMIC DNA]</scope>
    <source>
        <strain evidence="6 7">B156</strain>
    </source>
</reference>
<feature type="domain" description="Glycosyltransferase 2-like" evidence="5">
    <location>
        <begin position="65"/>
        <end position="192"/>
    </location>
</feature>
<dbReference type="GO" id="GO:0016757">
    <property type="term" value="F:glycosyltransferase activity"/>
    <property type="evidence" value="ECO:0007669"/>
    <property type="project" value="UniProtKB-KW"/>
</dbReference>
<dbReference type="Proteomes" id="UP000552954">
    <property type="component" value="Unassembled WGS sequence"/>
</dbReference>
<gene>
    <name evidence="6" type="ORF">HK415_19395</name>
</gene>
<dbReference type="InterPro" id="IPR001173">
    <property type="entry name" value="Glyco_trans_2-like"/>
</dbReference>
<dbReference type="PANTHER" id="PTHR43179">
    <property type="entry name" value="RHAMNOSYLTRANSFERASE WBBL"/>
    <property type="match status" value="1"/>
</dbReference>
<reference evidence="6 7" key="2">
    <citation type="submission" date="2020-06" db="EMBL/GenBank/DDBJ databases">
        <title>Ramlibacter rhizophilus sp. nov., isolated from rhizosphere soil of national flower Mugunghwa from South Korea.</title>
        <authorList>
            <person name="Zheng-Fei Y."/>
            <person name="Huan T."/>
        </authorList>
    </citation>
    <scope>NUCLEOTIDE SEQUENCE [LARGE SCALE GENOMIC DNA]</scope>
    <source>
        <strain evidence="6 7">B156</strain>
    </source>
</reference>
<dbReference type="Pfam" id="PF13632">
    <property type="entry name" value="Glyco_trans_2_3"/>
    <property type="match status" value="1"/>
</dbReference>